<evidence type="ECO:0000256" key="9">
    <source>
        <dbReference type="ARBA" id="ARBA00012523"/>
    </source>
</evidence>
<dbReference type="InterPro" id="IPR027417">
    <property type="entry name" value="P-loop_NTPase"/>
</dbReference>
<evidence type="ECO:0000256" key="5">
    <source>
        <dbReference type="ARBA" id="ARBA00004692"/>
    </source>
</evidence>
<dbReference type="GO" id="GO:0009236">
    <property type="term" value="P:cobalamin biosynthetic process"/>
    <property type="evidence" value="ECO:0007669"/>
    <property type="project" value="UniProtKB-UniPathway"/>
</dbReference>
<keyword evidence="20" id="KW-0548">Nucleotidyltransferase</keyword>
<evidence type="ECO:0000256" key="17">
    <source>
        <dbReference type="ARBA" id="ARBA00030571"/>
    </source>
</evidence>
<comment type="catalytic activity">
    <reaction evidence="2">
        <text>adenosylcob(III)inamide phosphate + GTP + H(+) = adenosylcob(III)inamide-GDP + diphosphate</text>
        <dbReference type="Rhea" id="RHEA:22712"/>
        <dbReference type="ChEBI" id="CHEBI:15378"/>
        <dbReference type="ChEBI" id="CHEBI:33019"/>
        <dbReference type="ChEBI" id="CHEBI:37565"/>
        <dbReference type="ChEBI" id="CHEBI:58502"/>
        <dbReference type="ChEBI" id="CHEBI:60487"/>
        <dbReference type="EC" id="2.7.7.62"/>
    </reaction>
</comment>
<dbReference type="EC" id="2.7.1.156" evidence="8"/>
<feature type="active site" description="GMP-histidine intermediate" evidence="18">
    <location>
        <position position="51"/>
    </location>
</feature>
<feature type="binding site" evidence="19">
    <location>
        <position position="63"/>
    </location>
    <ligand>
        <name>GTP</name>
        <dbReference type="ChEBI" id="CHEBI:37565"/>
    </ligand>
</feature>
<keyword evidence="12 19" id="KW-0547">Nucleotide-binding</keyword>
<feature type="binding site" evidence="19">
    <location>
        <begin position="11"/>
        <end position="18"/>
    </location>
    <ligand>
        <name>GTP</name>
        <dbReference type="ChEBI" id="CHEBI:37565"/>
    </ligand>
</feature>
<evidence type="ECO:0000313" key="22">
    <source>
        <dbReference type="Proteomes" id="UP000198811"/>
    </source>
</evidence>
<keyword evidence="15 19" id="KW-0342">GTP-binding</keyword>
<gene>
    <name evidence="20" type="primary">cobU</name>
    <name evidence="20" type="ORF">HMJ28_05220</name>
    <name evidence="21" type="ORF">SAMN05216497_101294</name>
</gene>
<dbReference type="STRING" id="1494.SAMN05216497_101294"/>
<evidence type="ECO:0000256" key="19">
    <source>
        <dbReference type="PIRSR" id="PIRSR006135-2"/>
    </source>
</evidence>
<name>A0A1G9FC12_CLOCO</name>
<sequence>MGSGKVILVTGGSRSGKSSFAEELLKDEDDVLYIATSIVTDEEMEDRVKKHRERRNPLWETYEGYLDLDKAVENSNKKYILLDCVTIMTTNIMFKDEKDLEKISMEEVDKITESIKHEFDKLISKVREEDKTVVMVTNEVGLGVVPAYKIGRIFRDTAGFVNQYIGKKADEIYLVCCGQPMKIK</sequence>
<dbReference type="UniPathway" id="UPA00148">
    <property type="reaction ID" value="UER00236"/>
</dbReference>
<accession>A0A1G9FC12</accession>
<proteinExistence type="inferred from homology"/>
<evidence type="ECO:0000256" key="2">
    <source>
        <dbReference type="ARBA" id="ARBA00000711"/>
    </source>
</evidence>
<dbReference type="EC" id="2.7.7.62" evidence="9"/>
<evidence type="ECO:0000256" key="16">
    <source>
        <dbReference type="ARBA" id="ARBA00029570"/>
    </source>
</evidence>
<feature type="binding site" evidence="19">
    <location>
        <begin position="52"/>
        <end position="55"/>
    </location>
    <ligand>
        <name>GTP</name>
        <dbReference type="ChEBI" id="CHEBI:37565"/>
    </ligand>
</feature>
<protein>
    <recommendedName>
        <fullName evidence="16">Adenosylcobinamide kinase</fullName>
        <ecNumber evidence="8">2.7.1.156</ecNumber>
        <ecNumber evidence="9">2.7.7.62</ecNumber>
    </recommendedName>
    <alternativeName>
        <fullName evidence="17">Adenosylcobinamide-phosphate guanylyltransferase</fullName>
    </alternativeName>
</protein>
<evidence type="ECO:0000256" key="14">
    <source>
        <dbReference type="ARBA" id="ARBA00022840"/>
    </source>
</evidence>
<reference evidence="20 23" key="2">
    <citation type="submission" date="2020-05" db="EMBL/GenBank/DDBJ databases">
        <title>Draft genome sequence of Clostridium cochlearium strain AGROS13 isolated from a sheep dairy farm in New Zealand.</title>
        <authorList>
            <person name="Gupta T.B."/>
            <person name="Jauregui R."/>
            <person name="Risson A.N."/>
            <person name="Brightwell G."/>
            <person name="Maclean P."/>
        </authorList>
    </citation>
    <scope>NUCLEOTIDE SEQUENCE [LARGE SCALE GENOMIC DNA]</scope>
    <source>
        <strain evidence="20 23">AGROS13</strain>
    </source>
</reference>
<comment type="function">
    <text evidence="4">Catalyzes ATP-dependent phosphorylation of adenosylcobinamide and addition of GMP to adenosylcobinamide phosphate.</text>
</comment>
<evidence type="ECO:0000313" key="23">
    <source>
        <dbReference type="Proteomes" id="UP000528432"/>
    </source>
</evidence>
<evidence type="ECO:0000256" key="7">
    <source>
        <dbReference type="ARBA" id="ARBA00007490"/>
    </source>
</evidence>
<dbReference type="Proteomes" id="UP000528432">
    <property type="component" value="Unassembled WGS sequence"/>
</dbReference>
<keyword evidence="14" id="KW-0067">ATP-binding</keyword>
<feature type="binding site" evidence="19">
    <location>
        <position position="83"/>
    </location>
    <ligand>
        <name>GTP</name>
        <dbReference type="ChEBI" id="CHEBI:37565"/>
    </ligand>
</feature>
<dbReference type="GO" id="GO:0005525">
    <property type="term" value="F:GTP binding"/>
    <property type="evidence" value="ECO:0007669"/>
    <property type="project" value="UniProtKB-KW"/>
</dbReference>
<dbReference type="SUPFAM" id="SSF52540">
    <property type="entry name" value="P-loop containing nucleoside triphosphate hydrolases"/>
    <property type="match status" value="1"/>
</dbReference>
<evidence type="ECO:0000256" key="6">
    <source>
        <dbReference type="ARBA" id="ARBA00005159"/>
    </source>
</evidence>
<dbReference type="EMBL" id="JABFIF010000007">
    <property type="protein sequence ID" value="NOH15798.1"/>
    <property type="molecule type" value="Genomic_DNA"/>
</dbReference>
<evidence type="ECO:0000313" key="20">
    <source>
        <dbReference type="EMBL" id="NOH15798.1"/>
    </source>
</evidence>
<evidence type="ECO:0000256" key="10">
    <source>
        <dbReference type="ARBA" id="ARBA00022573"/>
    </source>
</evidence>
<dbReference type="InterPro" id="IPR003203">
    <property type="entry name" value="CobU/CobP"/>
</dbReference>
<comment type="similarity">
    <text evidence="7">Belongs to the CobU/CobP family.</text>
</comment>
<evidence type="ECO:0000256" key="13">
    <source>
        <dbReference type="ARBA" id="ARBA00022777"/>
    </source>
</evidence>
<dbReference type="Gene3D" id="3.40.50.300">
    <property type="entry name" value="P-loop containing nucleotide triphosphate hydrolases"/>
    <property type="match status" value="1"/>
</dbReference>
<dbReference type="GO" id="GO:0008820">
    <property type="term" value="F:cobinamide phosphate guanylyltransferase activity"/>
    <property type="evidence" value="ECO:0007669"/>
    <property type="project" value="UniProtKB-EC"/>
</dbReference>
<dbReference type="PIRSF" id="PIRSF006135">
    <property type="entry name" value="CobU"/>
    <property type="match status" value="1"/>
</dbReference>
<dbReference type="Pfam" id="PF02283">
    <property type="entry name" value="CobU"/>
    <property type="match status" value="1"/>
</dbReference>
<comment type="pathway">
    <text evidence="6">Cofactor biosynthesis; adenosylcobalamin biosynthesis; adenosylcobalamin from cob(II)yrinate a,c-diamide: step 5/7.</text>
</comment>
<evidence type="ECO:0000256" key="8">
    <source>
        <dbReference type="ARBA" id="ARBA00012016"/>
    </source>
</evidence>
<keyword evidence="11 20" id="KW-0808">Transferase</keyword>
<dbReference type="GO" id="GO:0043752">
    <property type="term" value="F:adenosylcobinamide kinase activity"/>
    <property type="evidence" value="ECO:0007669"/>
    <property type="project" value="UniProtKB-EC"/>
</dbReference>
<evidence type="ECO:0000256" key="3">
    <source>
        <dbReference type="ARBA" id="ARBA00001522"/>
    </source>
</evidence>
<dbReference type="PANTHER" id="PTHR34848:SF1">
    <property type="entry name" value="BIFUNCTIONAL ADENOSYLCOBALAMIN BIOSYNTHESIS PROTEIN COBU"/>
    <property type="match status" value="1"/>
</dbReference>
<keyword evidence="22" id="KW-1185">Reference proteome</keyword>
<dbReference type="NCBIfam" id="NF004469">
    <property type="entry name" value="PRK05800.1"/>
    <property type="match status" value="1"/>
</dbReference>
<dbReference type="Proteomes" id="UP000198811">
    <property type="component" value="Unassembled WGS sequence"/>
</dbReference>
<evidence type="ECO:0000313" key="21">
    <source>
        <dbReference type="EMBL" id="SDK85922.1"/>
    </source>
</evidence>
<feature type="binding site" evidence="19">
    <location>
        <begin position="35"/>
        <end position="37"/>
    </location>
    <ligand>
        <name>GTP</name>
        <dbReference type="ChEBI" id="CHEBI:37565"/>
    </ligand>
</feature>
<evidence type="ECO:0000256" key="15">
    <source>
        <dbReference type="ARBA" id="ARBA00023134"/>
    </source>
</evidence>
<evidence type="ECO:0000256" key="12">
    <source>
        <dbReference type="ARBA" id="ARBA00022741"/>
    </source>
</evidence>
<organism evidence="20 23">
    <name type="scientific">Clostridium cochlearium</name>
    <dbReference type="NCBI Taxonomy" id="1494"/>
    <lineage>
        <taxon>Bacteria</taxon>
        <taxon>Bacillati</taxon>
        <taxon>Bacillota</taxon>
        <taxon>Clostridia</taxon>
        <taxon>Eubacteriales</taxon>
        <taxon>Clostridiaceae</taxon>
        <taxon>Clostridium</taxon>
    </lineage>
</organism>
<dbReference type="PANTHER" id="PTHR34848">
    <property type="match status" value="1"/>
</dbReference>
<dbReference type="OrthoDB" id="9799422at2"/>
<evidence type="ECO:0000256" key="18">
    <source>
        <dbReference type="PIRSR" id="PIRSR006135-1"/>
    </source>
</evidence>
<evidence type="ECO:0000256" key="1">
    <source>
        <dbReference type="ARBA" id="ARBA00000312"/>
    </source>
</evidence>
<keyword evidence="13 20" id="KW-0418">Kinase</keyword>
<comment type="catalytic activity">
    <reaction evidence="3">
        <text>adenosylcob(III)inamide + GTP = adenosylcob(III)inamide phosphate + GDP + H(+)</text>
        <dbReference type="Rhea" id="RHEA:15765"/>
        <dbReference type="ChEBI" id="CHEBI:2480"/>
        <dbReference type="ChEBI" id="CHEBI:15378"/>
        <dbReference type="ChEBI" id="CHEBI:37565"/>
        <dbReference type="ChEBI" id="CHEBI:58189"/>
        <dbReference type="ChEBI" id="CHEBI:58502"/>
        <dbReference type="EC" id="2.7.1.156"/>
    </reaction>
</comment>
<dbReference type="GO" id="GO:0005524">
    <property type="term" value="F:ATP binding"/>
    <property type="evidence" value="ECO:0007669"/>
    <property type="project" value="UniProtKB-KW"/>
</dbReference>
<dbReference type="EMBL" id="FNGL01000001">
    <property type="protein sequence ID" value="SDK85922.1"/>
    <property type="molecule type" value="Genomic_DNA"/>
</dbReference>
<evidence type="ECO:0000256" key="4">
    <source>
        <dbReference type="ARBA" id="ARBA00003889"/>
    </source>
</evidence>
<comment type="pathway">
    <text evidence="5">Cofactor biosynthesis; adenosylcobalamin biosynthesis; adenosylcobalamin from cob(II)yrinate a,c-diamide: step 6/7.</text>
</comment>
<comment type="caution">
    <text evidence="20">The sequence shown here is derived from an EMBL/GenBank/DDBJ whole genome shotgun (WGS) entry which is preliminary data.</text>
</comment>
<evidence type="ECO:0000256" key="11">
    <source>
        <dbReference type="ARBA" id="ARBA00022679"/>
    </source>
</evidence>
<keyword evidence="10" id="KW-0169">Cobalamin biosynthesis</keyword>
<reference evidence="21 22" key="1">
    <citation type="submission" date="2016-10" db="EMBL/GenBank/DDBJ databases">
        <authorList>
            <person name="Varghese N."/>
            <person name="Submissions S."/>
        </authorList>
    </citation>
    <scope>NUCLEOTIDE SEQUENCE [LARGE SCALE GENOMIC DNA]</scope>
    <source>
        <strain evidence="21 22">NLAE-zl-C224</strain>
    </source>
</reference>
<dbReference type="CDD" id="cd00544">
    <property type="entry name" value="CobU"/>
    <property type="match status" value="1"/>
</dbReference>
<dbReference type="AlphaFoldDB" id="A0A1G9FC12"/>
<comment type="catalytic activity">
    <reaction evidence="1">
        <text>adenosylcob(III)inamide + ATP = adenosylcob(III)inamide phosphate + ADP + H(+)</text>
        <dbReference type="Rhea" id="RHEA:15769"/>
        <dbReference type="ChEBI" id="CHEBI:2480"/>
        <dbReference type="ChEBI" id="CHEBI:15378"/>
        <dbReference type="ChEBI" id="CHEBI:30616"/>
        <dbReference type="ChEBI" id="CHEBI:58502"/>
        <dbReference type="ChEBI" id="CHEBI:456216"/>
        <dbReference type="EC" id="2.7.1.156"/>
    </reaction>
</comment>